<comment type="caution">
    <text evidence="4">The sequence shown here is derived from an EMBL/GenBank/DDBJ whole genome shotgun (WGS) entry which is preliminary data.</text>
</comment>
<dbReference type="InterPro" id="IPR005804">
    <property type="entry name" value="FA_desaturase_dom"/>
</dbReference>
<evidence type="ECO:0000259" key="3">
    <source>
        <dbReference type="Pfam" id="PF00487"/>
    </source>
</evidence>
<dbReference type="EMBL" id="BEYU01000056">
    <property type="protein sequence ID" value="GBG29309.1"/>
    <property type="molecule type" value="Genomic_DNA"/>
</dbReference>
<reference evidence="4 5" key="1">
    <citation type="submission" date="2017-12" db="EMBL/GenBank/DDBJ databases">
        <title>Sequencing, de novo assembly and annotation of complete genome of a new Thraustochytrid species, strain FCC1311.</title>
        <authorList>
            <person name="Sedici K."/>
            <person name="Godart F."/>
            <person name="Aiese Cigliano R."/>
            <person name="Sanseverino W."/>
            <person name="Barakat M."/>
            <person name="Ortet P."/>
            <person name="Marechal E."/>
            <person name="Cagnac O."/>
            <person name="Amato A."/>
        </authorList>
    </citation>
    <scope>NUCLEOTIDE SEQUENCE [LARGE SCALE GENOMIC DNA]</scope>
</reference>
<feature type="region of interest" description="Disordered" evidence="1">
    <location>
        <begin position="1"/>
        <end position="39"/>
    </location>
</feature>
<dbReference type="PANTHER" id="PTHR36459:SF1">
    <property type="entry name" value="FATTY ACID DESATURASE DOMAIN-CONTAINING PROTEIN-RELATED"/>
    <property type="match status" value="1"/>
</dbReference>
<keyword evidence="2" id="KW-0812">Transmembrane</keyword>
<gene>
    <name evidence="4" type="ORF">FCC1311_025511</name>
</gene>
<evidence type="ECO:0000256" key="1">
    <source>
        <dbReference type="SAM" id="MobiDB-lite"/>
    </source>
</evidence>
<dbReference type="Proteomes" id="UP000241890">
    <property type="component" value="Unassembled WGS sequence"/>
</dbReference>
<protein>
    <recommendedName>
        <fullName evidence="3">Fatty acid desaturase domain-containing protein</fullName>
    </recommendedName>
</protein>
<proteinExistence type="predicted"/>
<dbReference type="OrthoDB" id="2113889at2759"/>
<feature type="domain" description="Fatty acid desaturase" evidence="3">
    <location>
        <begin position="103"/>
        <end position="311"/>
    </location>
</feature>
<dbReference type="PANTHER" id="PTHR36459">
    <property type="entry name" value="ORF"/>
    <property type="match status" value="1"/>
</dbReference>
<dbReference type="Pfam" id="PF00487">
    <property type="entry name" value="FA_desaturase"/>
    <property type="match status" value="1"/>
</dbReference>
<dbReference type="GO" id="GO:0006629">
    <property type="term" value="P:lipid metabolic process"/>
    <property type="evidence" value="ECO:0007669"/>
    <property type="project" value="InterPro"/>
</dbReference>
<evidence type="ECO:0000313" key="4">
    <source>
        <dbReference type="EMBL" id="GBG29309.1"/>
    </source>
</evidence>
<evidence type="ECO:0000313" key="5">
    <source>
        <dbReference type="Proteomes" id="UP000241890"/>
    </source>
</evidence>
<feature type="transmembrane region" description="Helical" evidence="2">
    <location>
        <begin position="102"/>
        <end position="122"/>
    </location>
</feature>
<feature type="compositionally biased region" description="Low complexity" evidence="1">
    <location>
        <begin position="20"/>
        <end position="32"/>
    </location>
</feature>
<accession>A0A2R5GG47</accession>
<keyword evidence="5" id="KW-1185">Reference proteome</keyword>
<dbReference type="CDD" id="cd01060">
    <property type="entry name" value="Membrane-FADS-like"/>
    <property type="match status" value="2"/>
</dbReference>
<sequence length="409" mass="47231">MAPHVQSATAVTRVVATPKQPQQQQQQQQQQPLESGKHECARRKRYEAQGRRPPTAAEEALANLLGLRYYEDLRTLMFCCVYFTLVGLQLKYEVPFRSARFLVFWLTAFVSFQGAVTVHNAVHCPIFKQTWKNQIFQTVLSVWFGHCASSYVPGHNLSHHRNLQTNKDVMRTTKMKFRWNFLNGLLFMPTILISTSANDAAYFNAQATLKRPIYYQLRFEALVYVSFQLLVASVSPEKWLFVCWLPCLIGKYGIISLNMLQHDGVDTESKYNHSRNFVGPILNYFCFNNGYHGIHHMFPGKHWCLLKHEHETRVKPHIHPNLDQDNIFAFMFEQFIYPGKRIDYLGNPVPIIDDGPDEPWFYSTTETWSDRDVDPRVWSKKINQYGPDGKPAGPVGGMAPRAAKSYTTM</sequence>
<keyword evidence="2" id="KW-1133">Transmembrane helix</keyword>
<name>A0A2R5GG47_9STRA</name>
<dbReference type="InParanoid" id="A0A2R5GG47"/>
<feature type="transmembrane region" description="Helical" evidence="2">
    <location>
        <begin position="175"/>
        <end position="193"/>
    </location>
</feature>
<keyword evidence="2" id="KW-0472">Membrane</keyword>
<organism evidence="4 5">
    <name type="scientific">Hondaea fermentalgiana</name>
    <dbReference type="NCBI Taxonomy" id="2315210"/>
    <lineage>
        <taxon>Eukaryota</taxon>
        <taxon>Sar</taxon>
        <taxon>Stramenopiles</taxon>
        <taxon>Bigyra</taxon>
        <taxon>Labyrinthulomycetes</taxon>
        <taxon>Thraustochytrida</taxon>
        <taxon>Thraustochytriidae</taxon>
        <taxon>Hondaea</taxon>
    </lineage>
</organism>
<evidence type="ECO:0000256" key="2">
    <source>
        <dbReference type="SAM" id="Phobius"/>
    </source>
</evidence>
<feature type="compositionally biased region" description="Polar residues" evidence="1">
    <location>
        <begin position="1"/>
        <end position="10"/>
    </location>
</feature>
<dbReference type="AlphaFoldDB" id="A0A2R5GG47"/>